<evidence type="ECO:0000259" key="1">
    <source>
        <dbReference type="Pfam" id="PF13338"/>
    </source>
</evidence>
<dbReference type="Pfam" id="PF13338">
    <property type="entry name" value="AbiEi_4"/>
    <property type="match status" value="1"/>
</dbReference>
<evidence type="ECO:0000313" key="3">
    <source>
        <dbReference type="Proteomes" id="UP001596072"/>
    </source>
</evidence>
<dbReference type="InterPro" id="IPR025159">
    <property type="entry name" value="AbiEi_N"/>
</dbReference>
<reference evidence="3" key="1">
    <citation type="journal article" date="2019" name="Int. J. Syst. Evol. Microbiol.">
        <title>The Global Catalogue of Microorganisms (GCM) 10K type strain sequencing project: providing services to taxonomists for standard genome sequencing and annotation.</title>
        <authorList>
            <consortium name="The Broad Institute Genomics Platform"/>
            <consortium name="The Broad Institute Genome Sequencing Center for Infectious Disease"/>
            <person name="Wu L."/>
            <person name="Ma J."/>
        </authorList>
    </citation>
    <scope>NUCLEOTIDE SEQUENCE [LARGE SCALE GENOMIC DNA]</scope>
    <source>
        <strain evidence="3">YIM 94188</strain>
    </source>
</reference>
<dbReference type="RefSeq" id="WP_136432784.1">
    <property type="nucleotide sequence ID" value="NZ_JBHSNS010000010.1"/>
</dbReference>
<name>A0ABW0ZK65_9ACTN</name>
<comment type="caution">
    <text evidence="2">The sequence shown here is derived from an EMBL/GenBank/DDBJ whole genome shotgun (WGS) entry which is preliminary data.</text>
</comment>
<protein>
    <submittedName>
        <fullName evidence="2">Type IV toxin-antitoxin system AbiEi family antitoxin domain-containing protein</fullName>
    </submittedName>
</protein>
<dbReference type="EMBL" id="JBHSNS010000010">
    <property type="protein sequence ID" value="MFC5730772.1"/>
    <property type="molecule type" value="Genomic_DNA"/>
</dbReference>
<keyword evidence="3" id="KW-1185">Reference proteome</keyword>
<dbReference type="Proteomes" id="UP001596072">
    <property type="component" value="Unassembled WGS sequence"/>
</dbReference>
<proteinExistence type="predicted"/>
<organism evidence="2 3">
    <name type="scientific">Nocardioides vastitatis</name>
    <dbReference type="NCBI Taxonomy" id="2568655"/>
    <lineage>
        <taxon>Bacteria</taxon>
        <taxon>Bacillati</taxon>
        <taxon>Actinomycetota</taxon>
        <taxon>Actinomycetes</taxon>
        <taxon>Propionibacteriales</taxon>
        <taxon>Nocardioidaceae</taxon>
        <taxon>Nocardioides</taxon>
    </lineage>
</organism>
<feature type="domain" description="AbiEi antitoxin N-terminal" evidence="1">
    <location>
        <begin position="11"/>
        <end position="49"/>
    </location>
</feature>
<evidence type="ECO:0000313" key="2">
    <source>
        <dbReference type="EMBL" id="MFC5730772.1"/>
    </source>
</evidence>
<gene>
    <name evidence="2" type="ORF">ACFPQB_17755</name>
</gene>
<sequence length="313" mass="35614">MDPLRCLTAESGFFTRQEALNAGCSERQIARARASGVWVRFRRGCYAFADEWAQLDEVARHRVRCNAVLRSLGDAVVLSHVSGVIRHDIDVWGLRLDRVHVTRVDGGPGRVEGDVVHHEGLVTDQDVVDVEGQRVLRAERCVLEAGSRASNEKALCLMESGLRQAKFDRDALESQFALMAHWPFAQHLHIPVRLADPRSESVGESRGNWWFWALGIPAPELQFEIRDHSGRVLGIADWWWEKYGLLGEFDGRVKYGRLLKPGQEPGDVVFEEKVREDLLRETTGAKMLRLTWNDYREPRRILARFNRLAGRAG</sequence>
<accession>A0ABW0ZK65</accession>